<dbReference type="EMBL" id="JAPFFF010000063">
    <property type="protein sequence ID" value="KAK8836764.1"/>
    <property type="molecule type" value="Genomic_DNA"/>
</dbReference>
<dbReference type="InterPro" id="IPR003578">
    <property type="entry name" value="Small_GTPase_Rho"/>
</dbReference>
<evidence type="ECO:0000259" key="4">
    <source>
        <dbReference type="PROSITE" id="PS50011"/>
    </source>
</evidence>
<sequence>MRHIKLVVVGSPYVNITSYLFTYTTNSSPGEYTPTVFDNYSANVLIDDQPLNLQLWDTSGHSDYKKLRPLSYPQTDALIIAFSLVSPLSLEKVETEFLPEIEEHCRGAPYILVGLNLCERDEFPMHADEYKSKGWSPISTEEGKQVMRRIGAKDYIECDINRQIRVADGFEAAVRAVIHPSPIVKEKLETTETKKKDSKHLFWKHKKDKSKESDEKQSKDKSDKKSKNSKEKQSKDSDNKQSRNKTENQVQKNVSEEKVTKIDLKISSSSIHERKNENQIKLYVSPIKINEIKQIQKKLNISPLKCNEIKQVETKLNLSPIKLKESKSKSVKLSISSSIIHQKEEKEDKIPCSKEKNYFIDMEEEKNHVFIENMSKNEISICIKIIDIVKNLVMCKKILLPEEEAFEHVQNSLKEFELLLSIDHPCICKTYGLNTAEEIKDESENDITTIALFLEYLDFDLNEFLKKIFMKDNTIKTRIIIEIIHGMIYIHKRGLFHRDLRMENIRLNSLLNAKIVDFGFAKINESFFPNFTVSRSQMIGLKKSIFMAPELLSGEKYNNKVDVYSFAVILCYLLTGSLPKYTLKDKMNRKEFPLPSPSSSISEFGVDLISRCLSFDYESRPSFEDILNEIRENNYNLASNVNMNIVSKRDNELSLV</sequence>
<evidence type="ECO:0000256" key="3">
    <source>
        <dbReference type="SAM" id="MobiDB-lite"/>
    </source>
</evidence>
<evidence type="ECO:0000256" key="2">
    <source>
        <dbReference type="ARBA" id="ARBA00023134"/>
    </source>
</evidence>
<reference evidence="5 6" key="1">
    <citation type="submission" date="2024-04" db="EMBL/GenBank/DDBJ databases">
        <title>Tritrichomonas musculus Genome.</title>
        <authorList>
            <person name="Alves-Ferreira E."/>
            <person name="Grigg M."/>
            <person name="Lorenzi H."/>
            <person name="Galac M."/>
        </authorList>
    </citation>
    <scope>NUCLEOTIDE SEQUENCE [LARGE SCALE GENOMIC DNA]</scope>
    <source>
        <strain evidence="5 6">EAF2021</strain>
    </source>
</reference>
<keyword evidence="6" id="KW-1185">Reference proteome</keyword>
<dbReference type="InterPro" id="IPR020635">
    <property type="entry name" value="Tyr_kinase_cat_dom"/>
</dbReference>
<dbReference type="InterPro" id="IPR000719">
    <property type="entry name" value="Prot_kinase_dom"/>
</dbReference>
<dbReference type="InterPro" id="IPR005225">
    <property type="entry name" value="Small_GTP-bd"/>
</dbReference>
<dbReference type="Pfam" id="PF00069">
    <property type="entry name" value="Pkinase"/>
    <property type="match status" value="1"/>
</dbReference>
<feature type="compositionally biased region" description="Basic residues" evidence="3">
    <location>
        <begin position="196"/>
        <end position="208"/>
    </location>
</feature>
<keyword evidence="1" id="KW-0547">Nucleotide-binding</keyword>
<feature type="domain" description="Protein kinase" evidence="4">
    <location>
        <begin position="368"/>
        <end position="636"/>
    </location>
</feature>
<evidence type="ECO:0000313" key="6">
    <source>
        <dbReference type="Proteomes" id="UP001470230"/>
    </source>
</evidence>
<dbReference type="Proteomes" id="UP001470230">
    <property type="component" value="Unassembled WGS sequence"/>
</dbReference>
<dbReference type="SUPFAM" id="SSF52540">
    <property type="entry name" value="P-loop containing nucleoside triphosphate hydrolases"/>
    <property type="match status" value="1"/>
</dbReference>
<dbReference type="PROSITE" id="PS51420">
    <property type="entry name" value="RHO"/>
    <property type="match status" value="1"/>
</dbReference>
<dbReference type="SMART" id="SM00175">
    <property type="entry name" value="RAB"/>
    <property type="match status" value="1"/>
</dbReference>
<dbReference type="Gene3D" id="3.40.50.300">
    <property type="entry name" value="P-loop containing nucleotide triphosphate hydrolases"/>
    <property type="match status" value="1"/>
</dbReference>
<dbReference type="InterPro" id="IPR001806">
    <property type="entry name" value="Small_GTPase"/>
</dbReference>
<dbReference type="PROSITE" id="PS51421">
    <property type="entry name" value="RAS"/>
    <property type="match status" value="1"/>
</dbReference>
<dbReference type="InterPro" id="IPR011009">
    <property type="entry name" value="Kinase-like_dom_sf"/>
</dbReference>
<dbReference type="PRINTS" id="PR00449">
    <property type="entry name" value="RASTRNSFRMNG"/>
</dbReference>
<organism evidence="5 6">
    <name type="scientific">Tritrichomonas musculus</name>
    <dbReference type="NCBI Taxonomy" id="1915356"/>
    <lineage>
        <taxon>Eukaryota</taxon>
        <taxon>Metamonada</taxon>
        <taxon>Parabasalia</taxon>
        <taxon>Tritrichomonadida</taxon>
        <taxon>Tritrichomonadidae</taxon>
        <taxon>Tritrichomonas</taxon>
    </lineage>
</organism>
<dbReference type="SMART" id="SM00173">
    <property type="entry name" value="RAS"/>
    <property type="match status" value="1"/>
</dbReference>
<dbReference type="PROSITE" id="PS50011">
    <property type="entry name" value="PROTEIN_KINASE_DOM"/>
    <property type="match status" value="1"/>
</dbReference>
<dbReference type="PROSITE" id="PS51419">
    <property type="entry name" value="RAB"/>
    <property type="match status" value="1"/>
</dbReference>
<gene>
    <name evidence="5" type="ORF">M9Y10_037285</name>
</gene>
<feature type="compositionally biased region" description="Basic and acidic residues" evidence="3">
    <location>
        <begin position="209"/>
        <end position="246"/>
    </location>
</feature>
<dbReference type="SUPFAM" id="SSF56112">
    <property type="entry name" value="Protein kinase-like (PK-like)"/>
    <property type="match status" value="1"/>
</dbReference>
<dbReference type="NCBIfam" id="TIGR00231">
    <property type="entry name" value="small_GTP"/>
    <property type="match status" value="1"/>
</dbReference>
<dbReference type="PANTHER" id="PTHR24072">
    <property type="entry name" value="RHO FAMILY GTPASE"/>
    <property type="match status" value="1"/>
</dbReference>
<name>A0ABR2GS65_9EUKA</name>
<keyword evidence="2" id="KW-0342">GTP-binding</keyword>
<dbReference type="SMART" id="SM00174">
    <property type="entry name" value="RHO"/>
    <property type="match status" value="1"/>
</dbReference>
<dbReference type="InterPro" id="IPR027417">
    <property type="entry name" value="P-loop_NTPase"/>
</dbReference>
<dbReference type="Pfam" id="PF00071">
    <property type="entry name" value="Ras"/>
    <property type="match status" value="1"/>
</dbReference>
<evidence type="ECO:0000313" key="5">
    <source>
        <dbReference type="EMBL" id="KAK8836764.1"/>
    </source>
</evidence>
<evidence type="ECO:0000256" key="1">
    <source>
        <dbReference type="ARBA" id="ARBA00022741"/>
    </source>
</evidence>
<accession>A0ABR2GS65</accession>
<dbReference type="Gene3D" id="1.10.510.10">
    <property type="entry name" value="Transferase(Phosphotransferase) domain 1"/>
    <property type="match status" value="1"/>
</dbReference>
<dbReference type="SMART" id="SM00219">
    <property type="entry name" value="TyrKc"/>
    <property type="match status" value="1"/>
</dbReference>
<protein>
    <recommendedName>
        <fullName evidence="4">Protein kinase domain-containing protein</fullName>
    </recommendedName>
</protein>
<feature type="region of interest" description="Disordered" evidence="3">
    <location>
        <begin position="189"/>
        <end position="256"/>
    </location>
</feature>
<proteinExistence type="predicted"/>
<comment type="caution">
    <text evidence="5">The sequence shown here is derived from an EMBL/GenBank/DDBJ whole genome shotgun (WGS) entry which is preliminary data.</text>
</comment>